<dbReference type="STRING" id="930117.SAMN05216225_101916"/>
<dbReference type="InterPro" id="IPR000073">
    <property type="entry name" value="AB_hydrolase_1"/>
</dbReference>
<accession>A0A1M5HQX8</accession>
<dbReference type="Gene3D" id="3.40.50.1820">
    <property type="entry name" value="alpha/beta hydrolase"/>
    <property type="match status" value="1"/>
</dbReference>
<reference evidence="2 3" key="1">
    <citation type="submission" date="2016-11" db="EMBL/GenBank/DDBJ databases">
        <authorList>
            <person name="Jaros S."/>
            <person name="Januszkiewicz K."/>
            <person name="Wedrychowicz H."/>
        </authorList>
    </citation>
    <scope>NUCLEOTIDE SEQUENCE [LARGE SCALE GENOMIC DNA]</scope>
    <source>
        <strain evidence="2 3">IBRC-M 10683</strain>
    </source>
</reference>
<dbReference type="OrthoDB" id="59888at2"/>
<dbReference type="SUPFAM" id="SSF53474">
    <property type="entry name" value="alpha/beta-Hydrolases"/>
    <property type="match status" value="1"/>
</dbReference>
<organism evidence="2 3">
    <name type="scientific">Ornithinibacillus halophilus</name>
    <dbReference type="NCBI Taxonomy" id="930117"/>
    <lineage>
        <taxon>Bacteria</taxon>
        <taxon>Bacillati</taxon>
        <taxon>Bacillota</taxon>
        <taxon>Bacilli</taxon>
        <taxon>Bacillales</taxon>
        <taxon>Bacillaceae</taxon>
        <taxon>Ornithinibacillus</taxon>
    </lineage>
</organism>
<gene>
    <name evidence="2" type="ORF">SAMN05216225_101916</name>
</gene>
<evidence type="ECO:0000259" key="1">
    <source>
        <dbReference type="Pfam" id="PF00561"/>
    </source>
</evidence>
<dbReference type="Proteomes" id="UP000183988">
    <property type="component" value="Unassembled WGS sequence"/>
</dbReference>
<dbReference type="AlphaFoldDB" id="A0A1M5HQX8"/>
<dbReference type="GO" id="GO:0016020">
    <property type="term" value="C:membrane"/>
    <property type="evidence" value="ECO:0007669"/>
    <property type="project" value="TreeGrafter"/>
</dbReference>
<name>A0A1M5HQX8_9BACI</name>
<dbReference type="RefSeq" id="WP_072890269.1">
    <property type="nucleotide sequence ID" value="NZ_FQVW01000019.1"/>
</dbReference>
<keyword evidence="3" id="KW-1185">Reference proteome</keyword>
<sequence length="329" mass="37338">MKAVRVVRGVVNTIGFPFYLANLGMNRRREVEAPGELVKINGRLIHTIISGNESTNCTVVLDAGLSCCSLDWIHVQPEISKLAKVISFDRAGYGWSSPSKDNYTSEDVVKDIKGILDKTSAKPPYILVGHSFGTLNMRLFASTYPELVNSLILIDGVHENRYLHENWDENRKKAYQKNLLLYQFGYITSEIGLPRLLRHGVGRSRLNGEHQSYADYISYQPKAFEALYKEFLNSETSARQVADAKPLPNDLPVTVISSNNPDPIWREHQQLLCGLSSNTDFIQTDHGHSIHLENPTLITEIINKKVHQFKEEIYENDRLNRRDELGINC</sequence>
<protein>
    <submittedName>
        <fullName evidence="2">Pimeloyl-ACP methyl ester carboxylesterase</fullName>
    </submittedName>
</protein>
<dbReference type="PANTHER" id="PTHR43798:SF33">
    <property type="entry name" value="HYDROLASE, PUTATIVE (AFU_ORTHOLOGUE AFUA_2G14860)-RELATED"/>
    <property type="match status" value="1"/>
</dbReference>
<feature type="domain" description="AB hydrolase-1" evidence="1">
    <location>
        <begin position="64"/>
        <end position="304"/>
    </location>
</feature>
<evidence type="ECO:0000313" key="3">
    <source>
        <dbReference type="Proteomes" id="UP000183988"/>
    </source>
</evidence>
<dbReference type="PANTHER" id="PTHR43798">
    <property type="entry name" value="MONOACYLGLYCEROL LIPASE"/>
    <property type="match status" value="1"/>
</dbReference>
<dbReference type="InterPro" id="IPR029058">
    <property type="entry name" value="AB_hydrolase_fold"/>
</dbReference>
<evidence type="ECO:0000313" key="2">
    <source>
        <dbReference type="EMBL" id="SHG18374.1"/>
    </source>
</evidence>
<dbReference type="EMBL" id="FQVW01000019">
    <property type="protein sequence ID" value="SHG18374.1"/>
    <property type="molecule type" value="Genomic_DNA"/>
</dbReference>
<dbReference type="InterPro" id="IPR050266">
    <property type="entry name" value="AB_hydrolase_sf"/>
</dbReference>
<dbReference type="Pfam" id="PF00561">
    <property type="entry name" value="Abhydrolase_1"/>
    <property type="match status" value="1"/>
</dbReference>
<proteinExistence type="predicted"/>